<dbReference type="InterPro" id="IPR002104">
    <property type="entry name" value="Integrase_catalytic"/>
</dbReference>
<dbReference type="Pfam" id="PF00589">
    <property type="entry name" value="Phage_integrase"/>
    <property type="match status" value="1"/>
</dbReference>
<dbReference type="GO" id="GO:0006310">
    <property type="term" value="P:DNA recombination"/>
    <property type="evidence" value="ECO:0007669"/>
    <property type="project" value="UniProtKB-KW"/>
</dbReference>
<comment type="similarity">
    <text evidence="1">Belongs to the 'phage' integrase family.</text>
</comment>
<gene>
    <name evidence="8" type="ORF">GJE22_00870</name>
</gene>
<dbReference type="Proteomes" id="UP000470010">
    <property type="component" value="Unassembled WGS sequence"/>
</dbReference>
<dbReference type="Pfam" id="PF24624">
    <property type="entry name" value="Int_N"/>
    <property type="match status" value="1"/>
</dbReference>
<feature type="region of interest" description="Disordered" evidence="5">
    <location>
        <begin position="440"/>
        <end position="495"/>
    </location>
</feature>
<dbReference type="SUPFAM" id="SSF56349">
    <property type="entry name" value="DNA breaking-rejoining enzymes"/>
    <property type="match status" value="1"/>
</dbReference>
<accession>A0A7K0G670</accession>
<dbReference type="InterPro" id="IPR011010">
    <property type="entry name" value="DNA_brk_join_enz"/>
</dbReference>
<keyword evidence="9" id="KW-1185">Reference proteome</keyword>
<keyword evidence="2 4" id="KW-0238">DNA-binding</keyword>
<organism evidence="8 9">
    <name type="scientific">Enorma shizhengliae</name>
    <dbReference type="NCBI Taxonomy" id="2606615"/>
    <lineage>
        <taxon>Bacteria</taxon>
        <taxon>Bacillati</taxon>
        <taxon>Actinomycetota</taxon>
        <taxon>Coriobacteriia</taxon>
        <taxon>Coriobacteriales</taxon>
        <taxon>Coriobacteriaceae</taxon>
        <taxon>Enorma</taxon>
    </lineage>
</organism>
<dbReference type="EMBL" id="VTFZ01000001">
    <property type="protein sequence ID" value="MRX79171.1"/>
    <property type="molecule type" value="Genomic_DNA"/>
</dbReference>
<dbReference type="PROSITE" id="PS51900">
    <property type="entry name" value="CB"/>
    <property type="match status" value="1"/>
</dbReference>
<dbReference type="InterPro" id="IPR057084">
    <property type="entry name" value="Int_N"/>
</dbReference>
<feature type="domain" description="Core-binding (CB)" evidence="7">
    <location>
        <begin position="95"/>
        <end position="179"/>
    </location>
</feature>
<dbReference type="Gene3D" id="1.10.150.130">
    <property type="match status" value="1"/>
</dbReference>
<dbReference type="PANTHER" id="PTHR30349">
    <property type="entry name" value="PHAGE INTEGRASE-RELATED"/>
    <property type="match status" value="1"/>
</dbReference>
<evidence type="ECO:0000256" key="3">
    <source>
        <dbReference type="ARBA" id="ARBA00023172"/>
    </source>
</evidence>
<dbReference type="InterPro" id="IPR044068">
    <property type="entry name" value="CB"/>
</dbReference>
<dbReference type="PANTHER" id="PTHR30349:SF64">
    <property type="entry name" value="PROPHAGE INTEGRASE INTD-RELATED"/>
    <property type="match status" value="1"/>
</dbReference>
<evidence type="ECO:0000259" key="7">
    <source>
        <dbReference type="PROSITE" id="PS51900"/>
    </source>
</evidence>
<dbReference type="InterPro" id="IPR013762">
    <property type="entry name" value="Integrase-like_cat_sf"/>
</dbReference>
<dbReference type="InterPro" id="IPR050090">
    <property type="entry name" value="Tyrosine_recombinase_XerCD"/>
</dbReference>
<protein>
    <submittedName>
        <fullName evidence="8">Tyrosine-type recombinase/integrase</fullName>
    </submittedName>
</protein>
<dbReference type="InterPro" id="IPR010998">
    <property type="entry name" value="Integrase_recombinase_N"/>
</dbReference>
<feature type="region of interest" description="Disordered" evidence="5">
    <location>
        <begin position="1"/>
        <end position="20"/>
    </location>
</feature>
<dbReference type="Gene3D" id="1.10.443.10">
    <property type="entry name" value="Intergrase catalytic core"/>
    <property type="match status" value="1"/>
</dbReference>
<feature type="region of interest" description="Disordered" evidence="5">
    <location>
        <begin position="223"/>
        <end position="242"/>
    </location>
</feature>
<dbReference type="PROSITE" id="PS51898">
    <property type="entry name" value="TYR_RECOMBINASE"/>
    <property type="match status" value="1"/>
</dbReference>
<dbReference type="GO" id="GO:0003677">
    <property type="term" value="F:DNA binding"/>
    <property type="evidence" value="ECO:0007669"/>
    <property type="project" value="UniProtKB-UniRule"/>
</dbReference>
<evidence type="ECO:0000259" key="6">
    <source>
        <dbReference type="PROSITE" id="PS51898"/>
    </source>
</evidence>
<evidence type="ECO:0000313" key="9">
    <source>
        <dbReference type="Proteomes" id="UP000470010"/>
    </source>
</evidence>
<evidence type="ECO:0000256" key="2">
    <source>
        <dbReference type="ARBA" id="ARBA00023125"/>
    </source>
</evidence>
<dbReference type="RefSeq" id="WP_154324045.1">
    <property type="nucleotide sequence ID" value="NZ_VTFZ01000001.1"/>
</dbReference>
<keyword evidence="3" id="KW-0233">DNA recombination</keyword>
<sequence>MSYGEGSIREKTRPDGKSYNPKRWQICVSYTVEVVQEDGTTTTERKRIQKTVRGTKTHAKEVLEQIKAEHDDQGREIDEFQQAINATEAAKPKATTLTDMIETWNTARKTAGKASERTIREDRKRLERIEAYLGDKPIGSITAQMVEQTYAAIRKKHGLSGTTMNHLHTLLKNVFQKAVDYDLIPKNPCHFVTAPKREEPKRRSLSQEEGIRLLEEIDKTEMEEYESMGEKEERREQREERGYARDRNALRGIHRVSNIIAVRIGLATGMRRGEVIGLVWKNVDLTRGTIRVCQAATIAGKIKTPKTQAGIRTLAIDTVTAQHLSYWKARQAAELAKIGIVANGETPVCSSDVGTMIRVDNFEHWWAEWRKEHDFVGLKYHELRHTQATMLLSNGVDIKTVQTRLGHSNPTITLSWYAHAIPENDHDAAQMLGNILNQGNATATLPEDPKSSKKSSGKSSTSKPEADDFSMSSKCLPNASSRPKRKQASELKLVS</sequence>
<dbReference type="AlphaFoldDB" id="A0A7K0G670"/>
<dbReference type="CDD" id="cd01189">
    <property type="entry name" value="INT_ICEBs1_C_like"/>
    <property type="match status" value="1"/>
</dbReference>
<name>A0A7K0G670_9ACTN</name>
<evidence type="ECO:0000256" key="5">
    <source>
        <dbReference type="SAM" id="MobiDB-lite"/>
    </source>
</evidence>
<reference evidence="9" key="1">
    <citation type="submission" date="2019-08" db="EMBL/GenBank/DDBJ databases">
        <title>Arthrobacter sp. nov., isolated from plateau pika and Tibetan wild ass.</title>
        <authorList>
            <person name="Ge Y."/>
        </authorList>
    </citation>
    <scope>NUCLEOTIDE SEQUENCE [LARGE SCALE GENOMIC DNA]</scope>
    <source>
        <strain evidence="9">HF-1365</strain>
    </source>
</reference>
<feature type="compositionally biased region" description="Polar residues" evidence="5">
    <location>
        <begin position="470"/>
        <end position="481"/>
    </location>
</feature>
<dbReference type="GO" id="GO:0015074">
    <property type="term" value="P:DNA integration"/>
    <property type="evidence" value="ECO:0007669"/>
    <property type="project" value="InterPro"/>
</dbReference>
<evidence type="ECO:0000313" key="8">
    <source>
        <dbReference type="EMBL" id="MRX79171.1"/>
    </source>
</evidence>
<evidence type="ECO:0000256" key="4">
    <source>
        <dbReference type="PROSITE-ProRule" id="PRU01248"/>
    </source>
</evidence>
<feature type="compositionally biased region" description="Basic and acidic residues" evidence="5">
    <location>
        <begin position="7"/>
        <end position="16"/>
    </location>
</feature>
<evidence type="ECO:0000256" key="1">
    <source>
        <dbReference type="ARBA" id="ARBA00008857"/>
    </source>
</evidence>
<proteinExistence type="inferred from homology"/>
<feature type="domain" description="Tyr recombinase" evidence="6">
    <location>
        <begin position="200"/>
        <end position="432"/>
    </location>
</feature>
<comment type="caution">
    <text evidence="8">The sequence shown here is derived from an EMBL/GenBank/DDBJ whole genome shotgun (WGS) entry which is preliminary data.</text>
</comment>